<dbReference type="PANTHER" id="PTHR32309">
    <property type="entry name" value="TYROSINE-PROTEIN KINASE"/>
    <property type="match status" value="1"/>
</dbReference>
<dbReference type="Gene3D" id="3.40.50.300">
    <property type="entry name" value="P-loop containing nucleotide triphosphate hydrolases"/>
    <property type="match status" value="1"/>
</dbReference>
<dbReference type="Pfam" id="PF13614">
    <property type="entry name" value="AAA_31"/>
    <property type="match status" value="1"/>
</dbReference>
<dbReference type="RefSeq" id="WP_155323121.1">
    <property type="nucleotide sequence ID" value="NZ_AP021876.1"/>
</dbReference>
<dbReference type="InterPro" id="IPR027417">
    <property type="entry name" value="P-loop_NTPase"/>
</dbReference>
<feature type="compositionally biased region" description="Polar residues" evidence="6">
    <location>
        <begin position="38"/>
        <end position="48"/>
    </location>
</feature>
<keyword evidence="1" id="KW-0808">Transferase</keyword>
<gene>
    <name evidence="8" type="ORF">DSCO28_33140</name>
</gene>
<evidence type="ECO:0000256" key="2">
    <source>
        <dbReference type="ARBA" id="ARBA00022741"/>
    </source>
</evidence>
<evidence type="ECO:0000313" key="9">
    <source>
        <dbReference type="Proteomes" id="UP000425960"/>
    </source>
</evidence>
<dbReference type="SUPFAM" id="SSF52540">
    <property type="entry name" value="P-loop containing nucleoside triphosphate hydrolases"/>
    <property type="match status" value="1"/>
</dbReference>
<dbReference type="Proteomes" id="UP000425960">
    <property type="component" value="Chromosome"/>
</dbReference>
<evidence type="ECO:0000256" key="5">
    <source>
        <dbReference type="ARBA" id="ARBA00023137"/>
    </source>
</evidence>
<evidence type="ECO:0000256" key="6">
    <source>
        <dbReference type="SAM" id="MobiDB-lite"/>
    </source>
</evidence>
<protein>
    <recommendedName>
        <fullName evidence="7">AAA domain-containing protein</fullName>
    </recommendedName>
</protein>
<reference evidence="8 9" key="1">
    <citation type="submission" date="2019-11" db="EMBL/GenBank/DDBJ databases">
        <title>Comparative genomics of hydrocarbon-degrading Desulfosarcina strains.</title>
        <authorList>
            <person name="Watanabe M."/>
            <person name="Kojima H."/>
            <person name="Fukui M."/>
        </authorList>
    </citation>
    <scope>NUCLEOTIDE SEQUENCE [LARGE SCALE GENOMIC DNA]</scope>
    <source>
        <strain evidence="8 9">28bB2T</strain>
    </source>
</reference>
<accession>A0A5K7ZKI1</accession>
<dbReference type="InterPro" id="IPR005702">
    <property type="entry name" value="Wzc-like_C"/>
</dbReference>
<keyword evidence="5" id="KW-0829">Tyrosine-protein kinase</keyword>
<evidence type="ECO:0000256" key="3">
    <source>
        <dbReference type="ARBA" id="ARBA00022777"/>
    </source>
</evidence>
<evidence type="ECO:0000259" key="7">
    <source>
        <dbReference type="Pfam" id="PF13614"/>
    </source>
</evidence>
<dbReference type="PANTHER" id="PTHR32309:SF31">
    <property type="entry name" value="CAPSULAR EXOPOLYSACCHARIDE FAMILY"/>
    <property type="match status" value="1"/>
</dbReference>
<organism evidence="8 9">
    <name type="scientific">Desulfosarcina ovata subsp. sediminis</name>
    <dbReference type="NCBI Taxonomy" id="885957"/>
    <lineage>
        <taxon>Bacteria</taxon>
        <taxon>Pseudomonadati</taxon>
        <taxon>Thermodesulfobacteriota</taxon>
        <taxon>Desulfobacteria</taxon>
        <taxon>Desulfobacterales</taxon>
        <taxon>Desulfosarcinaceae</taxon>
        <taxon>Desulfosarcina</taxon>
    </lineage>
</organism>
<dbReference type="AlphaFoldDB" id="A0A5K7ZKI1"/>
<evidence type="ECO:0000256" key="1">
    <source>
        <dbReference type="ARBA" id="ARBA00022679"/>
    </source>
</evidence>
<dbReference type="InterPro" id="IPR050445">
    <property type="entry name" value="Bact_polysacc_biosynth/exp"/>
</dbReference>
<evidence type="ECO:0000256" key="4">
    <source>
        <dbReference type="ARBA" id="ARBA00022840"/>
    </source>
</evidence>
<keyword evidence="4" id="KW-0067">ATP-binding</keyword>
<evidence type="ECO:0000313" key="8">
    <source>
        <dbReference type="EMBL" id="BBO82748.1"/>
    </source>
</evidence>
<dbReference type="KEGG" id="dov:DSCO28_33140"/>
<keyword evidence="3" id="KW-0418">Kinase</keyword>
<feature type="domain" description="AAA" evidence="7">
    <location>
        <begin position="191"/>
        <end position="318"/>
    </location>
</feature>
<proteinExistence type="predicted"/>
<dbReference type="EMBL" id="AP021876">
    <property type="protein sequence ID" value="BBO82748.1"/>
    <property type="molecule type" value="Genomic_DNA"/>
</dbReference>
<name>A0A5K7ZKI1_9BACT</name>
<keyword evidence="2" id="KW-0547">Nucleotide-binding</keyword>
<dbReference type="InterPro" id="IPR025669">
    <property type="entry name" value="AAA_dom"/>
</dbReference>
<sequence>MGKIYKALEKSGNYGPALKVQVRSKNKPENNIADEQPKQQGRISSNQGTDDEMVIKPSNKNGQNDMLLEAHSIQHRTISTIDAKSGVAEAEQLSQKRDKKPIQDSKRINDQRNFKIQNEEKNNRYKKGINYSKTKVLENDPNRLKNNKIFSLFDEIETTEQIKMLRTQVLNKLQDIGGNSILVTSANPYEGKTFTTINLGVSIAKEFNRTVLIIDADLRKPTKKHASFARDFFTLDVDLGLTDYLLGDIDLSDIMINPGIAKLTIIPSGNPVYNAPELLNSSTMEKMMADVKSRYAGERFVIIDGPAILPFPDATILSRFVDAVLPIVEMERTTADDYKKMMIKLKGVNIIGTVLNKSKENIA</sequence>
<feature type="region of interest" description="Disordered" evidence="6">
    <location>
        <begin position="18"/>
        <end position="63"/>
    </location>
</feature>
<dbReference type="CDD" id="cd05387">
    <property type="entry name" value="BY-kinase"/>
    <property type="match status" value="1"/>
</dbReference>